<feature type="domain" description="A-kinase anchor protein 2 C-terminal" evidence="3">
    <location>
        <begin position="318"/>
        <end position="571"/>
    </location>
</feature>
<feature type="compositionally biased region" description="Low complexity" evidence="2">
    <location>
        <begin position="569"/>
        <end position="584"/>
    </location>
</feature>
<feature type="region of interest" description="Disordered" evidence="2">
    <location>
        <begin position="615"/>
        <end position="736"/>
    </location>
</feature>
<feature type="compositionally biased region" description="Low complexity" evidence="2">
    <location>
        <begin position="716"/>
        <end position="736"/>
    </location>
</feature>
<protein>
    <submittedName>
        <fullName evidence="4">Mitotic spindle positioning</fullName>
    </submittedName>
</protein>
<feature type="region of interest" description="Disordered" evidence="2">
    <location>
        <begin position="321"/>
        <end position="473"/>
    </location>
</feature>
<dbReference type="Pfam" id="PF15304">
    <property type="entry name" value="AKAP2_C"/>
    <property type="match status" value="1"/>
</dbReference>
<dbReference type="Proteomes" id="UP000694420">
    <property type="component" value="Unplaced"/>
</dbReference>
<organism evidence="4 5">
    <name type="scientific">Nothoprocta perdicaria</name>
    <name type="common">Chilean tinamou</name>
    <name type="synonym">Crypturus perdicarius</name>
    <dbReference type="NCBI Taxonomy" id="30464"/>
    <lineage>
        <taxon>Eukaryota</taxon>
        <taxon>Metazoa</taxon>
        <taxon>Chordata</taxon>
        <taxon>Craniata</taxon>
        <taxon>Vertebrata</taxon>
        <taxon>Euteleostomi</taxon>
        <taxon>Archelosauria</taxon>
        <taxon>Archosauria</taxon>
        <taxon>Dinosauria</taxon>
        <taxon>Saurischia</taxon>
        <taxon>Theropoda</taxon>
        <taxon>Coelurosauria</taxon>
        <taxon>Aves</taxon>
        <taxon>Palaeognathae</taxon>
        <taxon>Tinamiformes</taxon>
        <taxon>Tinamidae</taxon>
        <taxon>Nothoprocta</taxon>
    </lineage>
</organism>
<feature type="compositionally biased region" description="Low complexity" evidence="2">
    <location>
        <begin position="615"/>
        <end position="633"/>
    </location>
</feature>
<feature type="compositionally biased region" description="Basic and acidic residues" evidence="2">
    <location>
        <begin position="530"/>
        <end position="560"/>
    </location>
</feature>
<feature type="region of interest" description="Disordered" evidence="2">
    <location>
        <begin position="197"/>
        <end position="287"/>
    </location>
</feature>
<evidence type="ECO:0000256" key="1">
    <source>
        <dbReference type="ARBA" id="ARBA00023054"/>
    </source>
</evidence>
<feature type="compositionally biased region" description="Basic residues" evidence="2">
    <location>
        <begin position="634"/>
        <end position="646"/>
    </location>
</feature>
<feature type="region of interest" description="Disordered" evidence="2">
    <location>
        <begin position="101"/>
        <end position="174"/>
    </location>
</feature>
<evidence type="ECO:0000313" key="5">
    <source>
        <dbReference type="Proteomes" id="UP000694420"/>
    </source>
</evidence>
<dbReference type="PANTHER" id="PTHR18839">
    <property type="entry name" value="MITOTIC INTERACTOR AND SUBSTRATE OF PLK1 MISP FAMILY MEMBER"/>
    <property type="match status" value="1"/>
</dbReference>
<reference evidence="4" key="1">
    <citation type="submission" date="2025-08" db="UniProtKB">
        <authorList>
            <consortium name="Ensembl"/>
        </authorList>
    </citation>
    <scope>IDENTIFICATION</scope>
</reference>
<feature type="compositionally biased region" description="Low complexity" evidence="2">
    <location>
        <begin position="674"/>
        <end position="688"/>
    </location>
</feature>
<keyword evidence="5" id="KW-1185">Reference proteome</keyword>
<dbReference type="AlphaFoldDB" id="A0A8C6YNC1"/>
<feature type="region of interest" description="Disordered" evidence="2">
    <location>
        <begin position="494"/>
        <end position="590"/>
    </location>
</feature>
<feature type="compositionally biased region" description="Basic and acidic residues" evidence="2">
    <location>
        <begin position="370"/>
        <end position="384"/>
    </location>
</feature>
<feature type="compositionally biased region" description="Basic and acidic residues" evidence="2">
    <location>
        <begin position="124"/>
        <end position="137"/>
    </location>
</feature>
<feature type="compositionally biased region" description="Basic and acidic residues" evidence="2">
    <location>
        <begin position="647"/>
        <end position="668"/>
    </location>
</feature>
<evidence type="ECO:0000259" key="3">
    <source>
        <dbReference type="Pfam" id="PF15304"/>
    </source>
</evidence>
<evidence type="ECO:0000313" key="4">
    <source>
        <dbReference type="Ensembl" id="ENSNPEP00000002013.1"/>
    </source>
</evidence>
<feature type="compositionally biased region" description="Basic and acidic residues" evidence="2">
    <location>
        <begin position="503"/>
        <end position="519"/>
    </location>
</feature>
<dbReference type="InterPro" id="IPR042779">
    <property type="entry name" value="MISP/MISP3-like"/>
</dbReference>
<name>A0A8C6YNC1_NOTPE</name>
<accession>A0A8C6YNC1</accession>
<feature type="region of interest" description="Disordered" evidence="2">
    <location>
        <begin position="1"/>
        <end position="44"/>
    </location>
</feature>
<dbReference type="PANTHER" id="PTHR18839:SF7">
    <property type="entry name" value="A-KINASE ANCHOR PROTEIN 2 C-TERMINAL DOMAIN-CONTAINING PROTEIN"/>
    <property type="match status" value="1"/>
</dbReference>
<sequence length="736" mass="79664">MDRVTRHLVFQSPQAAPRLDYGDGSLGTSGADGEDDVFSPSRHGLQRAENGYEWRFGSKSPSDFLDGGKDAWTPSPDRDTRLEVLRSGGLYDLRAYRGERKPSKLYGEEEEEERRVLPPNLSPEKARELEDERREVIRSQAVRKSGTTGGFSPSFAVCFDRPSPGRPAAPVDPENIDTEQINFSAARQQFLMLEKGSPAQEWRSAGTAAPVSRAHGGLAAPRPAGNGTPEHSASHRAPAREEGYGRRADVERSYLTVRISGLSKASSRDDLDSEQGPSSSETPIEREIRLAMEREETLWKERGIPRPSSSSELVEIHTKPLLSVSLSALPGRKGKDKGRPSFYVQREIEQETKREEDLKRQGRLLGSYERGPRQELEQRRRVFQPDEAPPRGSSAPEPAPRHGPGPAQGKSSPGYEVNPTQFQANAPRLVAAAGERSRDDPQMDAGASVGASNWAREDSRAGRLRGSTPRPVDAGVLRREYFSLPFWKPRVSFVDSMGTQSPARRERAAEGAAGRDEQYSLRTWKPHASARIEEEIRSELRREEELQEQRRRLAAQERPRSPLSSQSSGRAGVAGAAVGTAPRGWGSRGLLAPSGSFSCSCLGGQRQLLGVGVPAPVAGPAPDGSPGAGVRVHPAARGRAGRRRGPRERPLRPLRRAEAAREGGREGESGPGAEGAPHAPAPRAAGPLLPQPLPSFAVRRHRARGQDQHGGNVPHAAGPLSGAASAPGDALLLVPG</sequence>
<feature type="compositionally biased region" description="Basic and acidic residues" evidence="2">
    <location>
        <begin position="238"/>
        <end position="252"/>
    </location>
</feature>
<proteinExistence type="predicted"/>
<feature type="region of interest" description="Disordered" evidence="2">
    <location>
        <begin position="58"/>
        <end position="78"/>
    </location>
</feature>
<dbReference type="Ensembl" id="ENSNPET00000002054.1">
    <property type="protein sequence ID" value="ENSNPEP00000002013.1"/>
    <property type="gene ID" value="ENSNPEG00000001545.1"/>
</dbReference>
<keyword evidence="1" id="KW-0175">Coiled coil</keyword>
<reference evidence="4" key="2">
    <citation type="submission" date="2025-09" db="UniProtKB">
        <authorList>
            <consortium name="Ensembl"/>
        </authorList>
    </citation>
    <scope>IDENTIFICATION</scope>
</reference>
<feature type="compositionally biased region" description="Basic and acidic residues" evidence="2">
    <location>
        <begin position="346"/>
        <end position="360"/>
    </location>
</feature>
<dbReference type="InterPro" id="IPR029304">
    <property type="entry name" value="AKAP2_C"/>
</dbReference>
<gene>
    <name evidence="4" type="primary">MISP</name>
</gene>
<evidence type="ECO:0000256" key="2">
    <source>
        <dbReference type="SAM" id="MobiDB-lite"/>
    </source>
</evidence>